<evidence type="ECO:0000313" key="6">
    <source>
        <dbReference type="Proteomes" id="UP001314635"/>
    </source>
</evidence>
<dbReference type="Gene3D" id="3.30.190.10">
    <property type="entry name" value="Ribulose bisphosphate carboxylase, small subunit"/>
    <property type="match status" value="1"/>
</dbReference>
<dbReference type="Pfam" id="PF00101">
    <property type="entry name" value="RuBisCO_small"/>
    <property type="match status" value="1"/>
</dbReference>
<gene>
    <name evidence="3" type="primary">cbbS</name>
    <name evidence="5" type="ORF">JQ619_14800</name>
</gene>
<keyword evidence="2 3" id="KW-0120">Carbon dioxide fixation</keyword>
<comment type="miscellaneous">
    <text evidence="3">The basic functional RuBisCO is composed of a large chain homodimer in a 'head-to-tail' conformation. In form I RuBisCO this homodimer is arranged in a barrel-like tetramer with the small subunits forming a tetrameric 'cap' on each end of the 'barrel'.</text>
</comment>
<proteinExistence type="inferred from homology"/>
<evidence type="ECO:0000259" key="4">
    <source>
        <dbReference type="SMART" id="SM00961"/>
    </source>
</evidence>
<dbReference type="SUPFAM" id="SSF55239">
    <property type="entry name" value="RuBisCO, small subunit"/>
    <property type="match status" value="1"/>
</dbReference>
<evidence type="ECO:0000256" key="1">
    <source>
        <dbReference type="ARBA" id="ARBA00022567"/>
    </source>
</evidence>
<evidence type="ECO:0000256" key="3">
    <source>
        <dbReference type="HAMAP-Rule" id="MF_00859"/>
    </source>
</evidence>
<comment type="similarity">
    <text evidence="3">Belongs to the RuBisCO small chain family.</text>
</comment>
<sequence>MSEAVAYKSAERRGETFSYLPPMTQDRLRKNIAYLISQNWNPAIEHTEPEKSMSSFWYLWKLPMFGERSIERILGELEACHRANPGQHVRLIGYDNYAQSQGTAFIVYRASGR</sequence>
<dbReference type="SMART" id="SM00961">
    <property type="entry name" value="RuBisCO_small"/>
    <property type="match status" value="1"/>
</dbReference>
<dbReference type="InterPro" id="IPR000894">
    <property type="entry name" value="RuBisCO_ssu_dom"/>
</dbReference>
<comment type="caution">
    <text evidence="5">The sequence shown here is derived from an EMBL/GenBank/DDBJ whole genome shotgun (WGS) entry which is preliminary data.</text>
</comment>
<name>A0ABS5G8T6_9BRAD</name>
<dbReference type="PANTHER" id="PTHR31262">
    <property type="entry name" value="RIBULOSE BISPHOSPHATE CARBOXYLASE SMALL CHAIN 1, CHLOROPLASTIC"/>
    <property type="match status" value="1"/>
</dbReference>
<keyword evidence="1 3" id="KW-0113">Calvin cycle</keyword>
<accession>A0ABS5G8T6</accession>
<dbReference type="RefSeq" id="WP_012042813.1">
    <property type="nucleotide sequence ID" value="NZ_JABFDP010000012.1"/>
</dbReference>
<dbReference type="HAMAP" id="MF_00859">
    <property type="entry name" value="RuBisCO_S_bact"/>
    <property type="match status" value="1"/>
</dbReference>
<comment type="subunit">
    <text evidence="3">Heterohexadecamer of 8 large and 8 small subunits.</text>
</comment>
<comment type="function">
    <text evidence="3">RuBisCO catalyzes two reactions: the carboxylation of D-ribulose 1,5-bisphosphate, the primary event in carbon dioxide fixation, as well as the oxidative fragmentation of the pentose substrate. Both reactions occur simultaneously and in competition at the same active site. Although the small subunit is not catalytic it is essential for maximal activity.</text>
</comment>
<dbReference type="CDD" id="cd03527">
    <property type="entry name" value="RuBisCO_small"/>
    <property type="match status" value="1"/>
</dbReference>
<dbReference type="EMBL" id="JAFCLK010000012">
    <property type="protein sequence ID" value="MBR1137041.1"/>
    <property type="molecule type" value="Genomic_DNA"/>
</dbReference>
<reference evidence="6" key="1">
    <citation type="journal article" date="2021" name="ISME J.">
        <title>Evolutionary origin and ecological implication of a unique nif island in free-living Bradyrhizobium lineages.</title>
        <authorList>
            <person name="Tao J."/>
        </authorList>
    </citation>
    <scope>NUCLEOTIDE SEQUENCE [LARGE SCALE GENOMIC DNA]</scope>
    <source>
        <strain evidence="6">SZCCT0094</strain>
    </source>
</reference>
<organism evidence="5 6">
    <name type="scientific">Bradyrhizobium denitrificans</name>
    <dbReference type="NCBI Taxonomy" id="2734912"/>
    <lineage>
        <taxon>Bacteria</taxon>
        <taxon>Pseudomonadati</taxon>
        <taxon>Pseudomonadota</taxon>
        <taxon>Alphaproteobacteria</taxon>
        <taxon>Hyphomicrobiales</taxon>
        <taxon>Nitrobacteraceae</taxon>
        <taxon>Bradyrhizobium</taxon>
    </lineage>
</organism>
<dbReference type="Proteomes" id="UP001314635">
    <property type="component" value="Unassembled WGS sequence"/>
</dbReference>
<evidence type="ECO:0000256" key="2">
    <source>
        <dbReference type="ARBA" id="ARBA00023300"/>
    </source>
</evidence>
<evidence type="ECO:0000313" key="5">
    <source>
        <dbReference type="EMBL" id="MBR1137041.1"/>
    </source>
</evidence>
<protein>
    <recommendedName>
        <fullName evidence="3">Ribulose bisphosphate carboxylase small subunit</fullName>
        <shortName evidence="3">RuBisCO small subunit</shortName>
    </recommendedName>
</protein>
<keyword evidence="6" id="KW-1185">Reference proteome</keyword>
<feature type="domain" description="Ribulose bisphosphate carboxylase small subunit" evidence="4">
    <location>
        <begin position="13"/>
        <end position="110"/>
    </location>
</feature>
<dbReference type="InterPro" id="IPR036385">
    <property type="entry name" value="RuBisCO_ssu_sf"/>
</dbReference>
<dbReference type="InterPro" id="IPR024681">
    <property type="entry name" value="RuBisCO_ssu"/>
</dbReference>